<reference evidence="1 2" key="1">
    <citation type="submission" date="2017-10" db="EMBL/GenBank/DDBJ databases">
        <title>Massilia psychrophilum sp. nov., a novel purple-pigmented bacterium isolated from Tianshan glacier, Xinjiang Municipality, China.</title>
        <authorList>
            <person name="Wang H."/>
        </authorList>
    </citation>
    <scope>NUCLEOTIDE SEQUENCE [LARGE SCALE GENOMIC DNA]</scope>
    <source>
        <strain evidence="1 2">JCM 30813</strain>
    </source>
</reference>
<evidence type="ECO:0000313" key="2">
    <source>
        <dbReference type="Proteomes" id="UP000228593"/>
    </source>
</evidence>
<name>A0A2G8SYC0_9BURK</name>
<sequence length="74" mass="7759">MTNPTPPLPTTTANVKALVECKARHRLTAGRTGTGRRARGELSAADFDDVDGIAPAGWLSYKLPTLNQLAALAA</sequence>
<keyword evidence="2" id="KW-1185">Reference proteome</keyword>
<dbReference type="RefSeq" id="WP_099916929.1">
    <property type="nucleotide sequence ID" value="NZ_BMHS01000030.1"/>
</dbReference>
<dbReference type="Proteomes" id="UP000228593">
    <property type="component" value="Unassembled WGS sequence"/>
</dbReference>
<organism evidence="1 2">
    <name type="scientific">Massilia psychrophila</name>
    <dbReference type="NCBI Taxonomy" id="1603353"/>
    <lineage>
        <taxon>Bacteria</taxon>
        <taxon>Pseudomonadati</taxon>
        <taxon>Pseudomonadota</taxon>
        <taxon>Betaproteobacteria</taxon>
        <taxon>Burkholderiales</taxon>
        <taxon>Oxalobacteraceae</taxon>
        <taxon>Telluria group</taxon>
        <taxon>Massilia</taxon>
    </lineage>
</organism>
<evidence type="ECO:0000313" key="1">
    <source>
        <dbReference type="EMBL" id="PIL38800.1"/>
    </source>
</evidence>
<dbReference type="EMBL" id="PDOB01000028">
    <property type="protein sequence ID" value="PIL38800.1"/>
    <property type="molecule type" value="Genomic_DNA"/>
</dbReference>
<gene>
    <name evidence="1" type="ORF">CR103_15835</name>
</gene>
<proteinExistence type="predicted"/>
<dbReference type="AlphaFoldDB" id="A0A2G8SYC0"/>
<comment type="caution">
    <text evidence="1">The sequence shown here is derived from an EMBL/GenBank/DDBJ whole genome shotgun (WGS) entry which is preliminary data.</text>
</comment>
<protein>
    <submittedName>
        <fullName evidence="1">Uncharacterized protein</fullName>
    </submittedName>
</protein>
<accession>A0A2G8SYC0</accession>